<evidence type="ECO:0000313" key="9">
    <source>
        <dbReference type="Proteomes" id="UP000030408"/>
    </source>
</evidence>
<dbReference type="GO" id="GO:0005886">
    <property type="term" value="C:plasma membrane"/>
    <property type="evidence" value="ECO:0007669"/>
    <property type="project" value="UniProtKB-SubCell"/>
</dbReference>
<dbReference type="eggNOG" id="COG2199">
    <property type="taxonomic scope" value="Bacteria"/>
</dbReference>
<dbReference type="CDD" id="cd18774">
    <property type="entry name" value="PDC2_HK_sensor"/>
    <property type="match status" value="1"/>
</dbReference>
<comment type="subcellular location">
    <subcellularLocation>
        <location evidence="1">Cell membrane</location>
        <topology evidence="1">Multi-pass membrane protein</topology>
    </subcellularLocation>
</comment>
<dbReference type="PANTHER" id="PTHR45138:SF9">
    <property type="entry name" value="DIGUANYLATE CYCLASE DGCM-RELATED"/>
    <property type="match status" value="1"/>
</dbReference>
<accession>A0A0A3HPT5</accession>
<evidence type="ECO:0000256" key="3">
    <source>
        <dbReference type="ARBA" id="ARBA00022692"/>
    </source>
</evidence>
<keyword evidence="9" id="KW-1185">Reference proteome</keyword>
<dbReference type="PANTHER" id="PTHR45138">
    <property type="entry name" value="REGULATORY COMPONENTS OF SENSORY TRANSDUCTION SYSTEM"/>
    <property type="match status" value="1"/>
</dbReference>
<dbReference type="Gene3D" id="3.30.70.270">
    <property type="match status" value="1"/>
</dbReference>
<evidence type="ECO:0000256" key="2">
    <source>
        <dbReference type="ARBA" id="ARBA00022475"/>
    </source>
</evidence>
<dbReference type="InterPro" id="IPR043128">
    <property type="entry name" value="Rev_trsase/Diguanyl_cyclase"/>
</dbReference>
<evidence type="ECO:0000259" key="7">
    <source>
        <dbReference type="PROSITE" id="PS50887"/>
    </source>
</evidence>
<name>A0A0A3HPT5_9BACL</name>
<evidence type="ECO:0000313" key="8">
    <source>
        <dbReference type="EMBL" id="KGR74389.1"/>
    </source>
</evidence>
<dbReference type="InterPro" id="IPR050469">
    <property type="entry name" value="Diguanylate_Cyclase"/>
</dbReference>
<comment type="caution">
    <text evidence="8">The sequence shown here is derived from an EMBL/GenBank/DDBJ whole genome shotgun (WGS) entry which is preliminary data.</text>
</comment>
<gene>
    <name evidence="8" type="ORF">CD33_14910</name>
</gene>
<sequence length="525" mass="58736">MKILSEKIKLKYLIIGLISLAFLLSVASSLYSSYERSIALLEEQSLEKNRVYAQKLSQTANLFLEHSIKILDYSASKIADQMNDEEALNNEVMRLFHQQSSFNSVVIANSEGLMLAGAPDQYRLKGKTITSKEGLEQLKKQTISISDPYRASTGKLLITVSYPIFSSDGQFKGVVNGSIYIHESNFFEQILGEHHYHDGTYVYVVDSEGKLIYHVDKSRLGEDVSKNQVVQRLGHGDSGAQLVTNKLDEEMLAGFSPLEKANWGVVVQTPREVAIHSVGEQVLTIFYFELPLLFISIIIVLILVVKITKPLQQIATLTEYSINESEMGNLESLNAWFYEASQIKKALIRSLSFLHGQVSTLKDENSIDPLTNLTNRRALDSVLQSWTVQGKMYAVIMLDIDFFKSINDTYGHTIGDEVLKFLSFQMRNAVRGQDICCRYGGEEFIILLPETGIENAFDIAEQLRKRVESATSPSGKPVTFSAGIAGFPKQAANPDELIELADRALYEAKHLGRNRVVIAEAKNQL</sequence>
<keyword evidence="4 6" id="KW-1133">Transmembrane helix</keyword>
<keyword evidence="2" id="KW-1003">Cell membrane</keyword>
<keyword evidence="5 6" id="KW-0472">Membrane</keyword>
<dbReference type="GO" id="GO:0052621">
    <property type="term" value="F:diguanylate cyclase activity"/>
    <property type="evidence" value="ECO:0007669"/>
    <property type="project" value="TreeGrafter"/>
</dbReference>
<proteinExistence type="predicted"/>
<dbReference type="Gene3D" id="3.30.450.20">
    <property type="entry name" value="PAS domain"/>
    <property type="match status" value="2"/>
</dbReference>
<dbReference type="OrthoDB" id="9759607at2"/>
<dbReference type="CDD" id="cd01949">
    <property type="entry name" value="GGDEF"/>
    <property type="match status" value="1"/>
</dbReference>
<dbReference type="STRING" id="1384057.CD33_14910"/>
<dbReference type="InterPro" id="IPR000160">
    <property type="entry name" value="GGDEF_dom"/>
</dbReference>
<keyword evidence="3 6" id="KW-0812">Transmembrane</keyword>
<evidence type="ECO:0000256" key="1">
    <source>
        <dbReference type="ARBA" id="ARBA00004651"/>
    </source>
</evidence>
<reference evidence="8 9" key="1">
    <citation type="submission" date="2014-02" db="EMBL/GenBank/DDBJ databases">
        <title>Draft genome sequence of Lysinibacillus sinduriensis JCM 15800.</title>
        <authorList>
            <person name="Zhang F."/>
            <person name="Wang G."/>
            <person name="Zhang L."/>
        </authorList>
    </citation>
    <scope>NUCLEOTIDE SEQUENCE [LARGE SCALE GENOMIC DNA]</scope>
    <source>
        <strain evidence="8 9">JCM 15800</strain>
    </source>
</reference>
<dbReference type="Pfam" id="PF00990">
    <property type="entry name" value="GGDEF"/>
    <property type="match status" value="1"/>
</dbReference>
<feature type="domain" description="GGDEF" evidence="7">
    <location>
        <begin position="391"/>
        <end position="521"/>
    </location>
</feature>
<dbReference type="NCBIfam" id="TIGR00254">
    <property type="entry name" value="GGDEF"/>
    <property type="match status" value="1"/>
</dbReference>
<dbReference type="SMART" id="SM00267">
    <property type="entry name" value="GGDEF"/>
    <property type="match status" value="1"/>
</dbReference>
<dbReference type="PROSITE" id="PS50887">
    <property type="entry name" value="GGDEF"/>
    <property type="match status" value="1"/>
</dbReference>
<dbReference type="FunFam" id="3.30.70.270:FF:000001">
    <property type="entry name" value="Diguanylate cyclase domain protein"/>
    <property type="match status" value="1"/>
</dbReference>
<evidence type="ECO:0000256" key="6">
    <source>
        <dbReference type="SAM" id="Phobius"/>
    </source>
</evidence>
<dbReference type="SUPFAM" id="SSF55073">
    <property type="entry name" value="Nucleotide cyclase"/>
    <property type="match status" value="1"/>
</dbReference>
<dbReference type="AlphaFoldDB" id="A0A0A3HPT5"/>
<protein>
    <recommendedName>
        <fullName evidence="7">GGDEF domain-containing protein</fullName>
    </recommendedName>
</protein>
<feature type="transmembrane region" description="Helical" evidence="6">
    <location>
        <begin position="285"/>
        <end position="305"/>
    </location>
</feature>
<dbReference type="Proteomes" id="UP000030408">
    <property type="component" value="Unassembled WGS sequence"/>
</dbReference>
<dbReference type="RefSeq" id="WP_084591379.1">
    <property type="nucleotide sequence ID" value="NZ_AVCY01000002.1"/>
</dbReference>
<dbReference type="InterPro" id="IPR029151">
    <property type="entry name" value="Sensor-like_sf"/>
</dbReference>
<dbReference type="Pfam" id="PF02743">
    <property type="entry name" value="dCache_1"/>
    <property type="match status" value="1"/>
</dbReference>
<dbReference type="GO" id="GO:0043709">
    <property type="term" value="P:cell adhesion involved in single-species biofilm formation"/>
    <property type="evidence" value="ECO:0007669"/>
    <property type="project" value="TreeGrafter"/>
</dbReference>
<dbReference type="CDD" id="cd18773">
    <property type="entry name" value="PDC1_HK_sensor"/>
    <property type="match status" value="1"/>
</dbReference>
<dbReference type="InterPro" id="IPR029787">
    <property type="entry name" value="Nucleotide_cyclase"/>
</dbReference>
<organism evidence="8 9">
    <name type="scientific">Ureibacillus sinduriensis BLB-1 = JCM 15800</name>
    <dbReference type="NCBI Taxonomy" id="1384057"/>
    <lineage>
        <taxon>Bacteria</taxon>
        <taxon>Bacillati</taxon>
        <taxon>Bacillota</taxon>
        <taxon>Bacilli</taxon>
        <taxon>Bacillales</taxon>
        <taxon>Caryophanaceae</taxon>
        <taxon>Ureibacillus</taxon>
    </lineage>
</organism>
<evidence type="ECO:0000256" key="5">
    <source>
        <dbReference type="ARBA" id="ARBA00023136"/>
    </source>
</evidence>
<dbReference type="EMBL" id="JPVO01000054">
    <property type="protein sequence ID" value="KGR74389.1"/>
    <property type="molecule type" value="Genomic_DNA"/>
</dbReference>
<dbReference type="SUPFAM" id="SSF103190">
    <property type="entry name" value="Sensory domain-like"/>
    <property type="match status" value="2"/>
</dbReference>
<evidence type="ECO:0000256" key="4">
    <source>
        <dbReference type="ARBA" id="ARBA00022989"/>
    </source>
</evidence>
<dbReference type="GO" id="GO:1902201">
    <property type="term" value="P:negative regulation of bacterial-type flagellum-dependent cell motility"/>
    <property type="evidence" value="ECO:0007669"/>
    <property type="project" value="TreeGrafter"/>
</dbReference>
<dbReference type="InterPro" id="IPR033479">
    <property type="entry name" value="dCache_1"/>
</dbReference>